<sequence>GLLEVVECKESLMLQLVEPPKIPRLVGGKKIFKSTEGIPGIEKLW</sequence>
<reference evidence="1 2" key="1">
    <citation type="journal article" date="2014" name="Am. J. Bot.">
        <title>Genome assembly and annotation for red clover (Trifolium pratense; Fabaceae).</title>
        <authorList>
            <person name="Istvanek J."/>
            <person name="Jaros M."/>
            <person name="Krenek A."/>
            <person name="Repkova J."/>
        </authorList>
    </citation>
    <scope>NUCLEOTIDE SEQUENCE [LARGE SCALE GENOMIC DNA]</scope>
    <source>
        <strain evidence="2">cv. Tatra</strain>
        <tissue evidence="1">Young leaves</tissue>
    </source>
</reference>
<dbReference type="EMBL" id="ASHM01247465">
    <property type="protein sequence ID" value="PNX69364.1"/>
    <property type="molecule type" value="Genomic_DNA"/>
</dbReference>
<evidence type="ECO:0000313" key="1">
    <source>
        <dbReference type="EMBL" id="PNX69364.1"/>
    </source>
</evidence>
<proteinExistence type="predicted"/>
<organism evidence="1 2">
    <name type="scientific">Trifolium pratense</name>
    <name type="common">Red clover</name>
    <dbReference type="NCBI Taxonomy" id="57577"/>
    <lineage>
        <taxon>Eukaryota</taxon>
        <taxon>Viridiplantae</taxon>
        <taxon>Streptophyta</taxon>
        <taxon>Embryophyta</taxon>
        <taxon>Tracheophyta</taxon>
        <taxon>Spermatophyta</taxon>
        <taxon>Magnoliopsida</taxon>
        <taxon>eudicotyledons</taxon>
        <taxon>Gunneridae</taxon>
        <taxon>Pentapetalae</taxon>
        <taxon>rosids</taxon>
        <taxon>fabids</taxon>
        <taxon>Fabales</taxon>
        <taxon>Fabaceae</taxon>
        <taxon>Papilionoideae</taxon>
        <taxon>50 kb inversion clade</taxon>
        <taxon>NPAAA clade</taxon>
        <taxon>Hologalegina</taxon>
        <taxon>IRL clade</taxon>
        <taxon>Trifolieae</taxon>
        <taxon>Trifolium</taxon>
    </lineage>
</organism>
<accession>A0A2K3KSW1</accession>
<name>A0A2K3KSW1_TRIPR</name>
<comment type="caution">
    <text evidence="1">The sequence shown here is derived from an EMBL/GenBank/DDBJ whole genome shotgun (WGS) entry which is preliminary data.</text>
</comment>
<evidence type="ECO:0000313" key="2">
    <source>
        <dbReference type="Proteomes" id="UP000236291"/>
    </source>
</evidence>
<dbReference type="Proteomes" id="UP000236291">
    <property type="component" value="Unassembled WGS sequence"/>
</dbReference>
<protein>
    <submittedName>
        <fullName evidence="1">Uncharacterized protein</fullName>
    </submittedName>
</protein>
<reference evidence="1 2" key="2">
    <citation type="journal article" date="2017" name="Front. Plant Sci.">
        <title>Gene Classification and Mining of Molecular Markers Useful in Red Clover (Trifolium pratense) Breeding.</title>
        <authorList>
            <person name="Istvanek J."/>
            <person name="Dluhosova J."/>
            <person name="Dluhos P."/>
            <person name="Patkova L."/>
            <person name="Nedelnik J."/>
            <person name="Repkova J."/>
        </authorList>
    </citation>
    <scope>NUCLEOTIDE SEQUENCE [LARGE SCALE GENOMIC DNA]</scope>
    <source>
        <strain evidence="2">cv. Tatra</strain>
        <tissue evidence="1">Young leaves</tissue>
    </source>
</reference>
<dbReference type="AlphaFoldDB" id="A0A2K3KSW1"/>
<gene>
    <name evidence="1" type="ORF">L195_g064397</name>
</gene>
<feature type="non-terminal residue" evidence="1">
    <location>
        <position position="1"/>
    </location>
</feature>